<evidence type="ECO:0008006" key="4">
    <source>
        <dbReference type="Google" id="ProtNLM"/>
    </source>
</evidence>
<dbReference type="InterPro" id="IPR029058">
    <property type="entry name" value="AB_hydrolase_fold"/>
</dbReference>
<comment type="caution">
    <text evidence="2">The sequence shown here is derived from an EMBL/GenBank/DDBJ whole genome shotgun (WGS) entry which is preliminary data.</text>
</comment>
<evidence type="ECO:0000256" key="1">
    <source>
        <dbReference type="SAM" id="Phobius"/>
    </source>
</evidence>
<keyword evidence="1" id="KW-0812">Transmembrane</keyword>
<sequence length="360" mass="39117">MSYSPGSTHRSKARDRISRVKKWCVVLASLVVLGLIAWPVLDHFGVFSDKGESIRFNRKPGGGQATQAGDTRTLMPTGPEADFRVESTLDDGTKIAVTTLHGAKSGFTGPVWVWAPKQYDDPAYAKSGFPVMIALPGGAGFPKNYWMGTDLHLQSSITAWAEEGKSLPFLVVMPVLNPVPESKGVYYDASDIPGQPKMGTWLTEDVPDLVKANFRTLKARDGWCFMGSSTGGFAGLKSVLQKPDKFKAVIASGPDIVPDSRLWAGHEQERQQNNPQVLAQDLIARGGPDVYIAFQVGTKEKKAMADVKQFIATYGNRGPVHTMLREIPNGSHNARTYVPSMGEGPIQWISAHMEGPVPHG</sequence>
<keyword evidence="1" id="KW-1133">Transmembrane helix</keyword>
<dbReference type="InterPro" id="IPR000801">
    <property type="entry name" value="Esterase-like"/>
</dbReference>
<dbReference type="EMBL" id="JABBXF010000088">
    <property type="protein sequence ID" value="NVK81627.1"/>
    <property type="molecule type" value="Genomic_DNA"/>
</dbReference>
<dbReference type="PANTHER" id="PTHR48098:SF1">
    <property type="entry name" value="DIACYLGLYCEROL ACYLTRANSFERASE_MYCOLYLTRANSFERASE AG85A"/>
    <property type="match status" value="1"/>
</dbReference>
<dbReference type="Proteomes" id="UP000587462">
    <property type="component" value="Unassembled WGS sequence"/>
</dbReference>
<feature type="transmembrane region" description="Helical" evidence="1">
    <location>
        <begin position="20"/>
        <end position="41"/>
    </location>
</feature>
<organism evidence="2 3">
    <name type="scientific">Streptomyces morookaense</name>
    <name type="common">Streptoverticillium morookaense</name>
    <dbReference type="NCBI Taxonomy" id="1970"/>
    <lineage>
        <taxon>Bacteria</taxon>
        <taxon>Bacillati</taxon>
        <taxon>Actinomycetota</taxon>
        <taxon>Actinomycetes</taxon>
        <taxon>Kitasatosporales</taxon>
        <taxon>Streptomycetaceae</taxon>
        <taxon>Streptomyces</taxon>
    </lineage>
</organism>
<keyword evidence="1" id="KW-0472">Membrane</keyword>
<evidence type="ECO:0000313" key="2">
    <source>
        <dbReference type="EMBL" id="NVK81627.1"/>
    </source>
</evidence>
<dbReference type="InterPro" id="IPR050583">
    <property type="entry name" value="Mycobacterial_A85_antigen"/>
</dbReference>
<evidence type="ECO:0000313" key="3">
    <source>
        <dbReference type="Proteomes" id="UP000587462"/>
    </source>
</evidence>
<dbReference type="Pfam" id="PF00756">
    <property type="entry name" value="Esterase"/>
    <property type="match status" value="1"/>
</dbReference>
<dbReference type="PANTHER" id="PTHR48098">
    <property type="entry name" value="ENTEROCHELIN ESTERASE-RELATED"/>
    <property type="match status" value="1"/>
</dbReference>
<dbReference type="Gene3D" id="3.40.50.1820">
    <property type="entry name" value="alpha/beta hydrolase"/>
    <property type="match status" value="1"/>
</dbReference>
<reference evidence="2 3" key="1">
    <citation type="submission" date="2020-04" db="EMBL/GenBank/DDBJ databases">
        <title>Draft Genome Sequence of Streptomyces morookaense DSM 40503, an 8-azaguanine-producing strain.</title>
        <authorList>
            <person name="Qi J."/>
            <person name="Gao J.-M."/>
        </authorList>
    </citation>
    <scope>NUCLEOTIDE SEQUENCE [LARGE SCALE GENOMIC DNA]</scope>
    <source>
        <strain evidence="2 3">DSM 40503</strain>
    </source>
</reference>
<gene>
    <name evidence="2" type="ORF">HG542_28840</name>
</gene>
<name>A0A7Y7B9U9_STRMO</name>
<dbReference type="GO" id="GO:0016747">
    <property type="term" value="F:acyltransferase activity, transferring groups other than amino-acyl groups"/>
    <property type="evidence" value="ECO:0007669"/>
    <property type="project" value="TreeGrafter"/>
</dbReference>
<dbReference type="AlphaFoldDB" id="A0A7Y7B9U9"/>
<protein>
    <recommendedName>
        <fullName evidence="4">Esterase</fullName>
    </recommendedName>
</protein>
<keyword evidence="3" id="KW-1185">Reference proteome</keyword>
<accession>A0A7Y7B9U9</accession>
<dbReference type="SUPFAM" id="SSF53474">
    <property type="entry name" value="alpha/beta-Hydrolases"/>
    <property type="match status" value="1"/>
</dbReference>
<proteinExistence type="predicted"/>